<sequence>MSIYKDEDPLSHVRCKERRFLLAAWHAPSIHRGLGVPQFKSAKKKSHKKTTSCLQTKRGQLCWSLDKWIRGLNTYAANITSYPILKKGKKWETFKSAVLPPVSTVKSAP</sequence>
<dbReference type="AlphaFoldDB" id="A0AAE1B6B7"/>
<protein>
    <submittedName>
        <fullName evidence="1">Uncharacterized protein</fullName>
    </submittedName>
</protein>
<gene>
    <name evidence="1" type="ORF">RRG08_025998</name>
</gene>
<organism evidence="1 2">
    <name type="scientific">Elysia crispata</name>
    <name type="common">lettuce slug</name>
    <dbReference type="NCBI Taxonomy" id="231223"/>
    <lineage>
        <taxon>Eukaryota</taxon>
        <taxon>Metazoa</taxon>
        <taxon>Spiralia</taxon>
        <taxon>Lophotrochozoa</taxon>
        <taxon>Mollusca</taxon>
        <taxon>Gastropoda</taxon>
        <taxon>Heterobranchia</taxon>
        <taxon>Euthyneura</taxon>
        <taxon>Panpulmonata</taxon>
        <taxon>Sacoglossa</taxon>
        <taxon>Placobranchoidea</taxon>
        <taxon>Plakobranchidae</taxon>
        <taxon>Elysia</taxon>
    </lineage>
</organism>
<dbReference type="EMBL" id="JAWDGP010000465">
    <property type="protein sequence ID" value="KAK3800283.1"/>
    <property type="molecule type" value="Genomic_DNA"/>
</dbReference>
<accession>A0AAE1B6B7</accession>
<proteinExistence type="predicted"/>
<keyword evidence="2" id="KW-1185">Reference proteome</keyword>
<comment type="caution">
    <text evidence="1">The sequence shown here is derived from an EMBL/GenBank/DDBJ whole genome shotgun (WGS) entry which is preliminary data.</text>
</comment>
<evidence type="ECO:0000313" key="2">
    <source>
        <dbReference type="Proteomes" id="UP001283361"/>
    </source>
</evidence>
<reference evidence="1" key="1">
    <citation type="journal article" date="2023" name="G3 (Bethesda)">
        <title>A reference genome for the long-term kleptoplast-retaining sea slug Elysia crispata morphotype clarki.</title>
        <authorList>
            <person name="Eastman K.E."/>
            <person name="Pendleton A.L."/>
            <person name="Shaikh M.A."/>
            <person name="Suttiyut T."/>
            <person name="Ogas R."/>
            <person name="Tomko P."/>
            <person name="Gavelis G."/>
            <person name="Widhalm J.R."/>
            <person name="Wisecaver J.H."/>
        </authorList>
    </citation>
    <scope>NUCLEOTIDE SEQUENCE</scope>
    <source>
        <strain evidence="1">ECLA1</strain>
    </source>
</reference>
<dbReference type="Proteomes" id="UP001283361">
    <property type="component" value="Unassembled WGS sequence"/>
</dbReference>
<name>A0AAE1B6B7_9GAST</name>
<evidence type="ECO:0000313" key="1">
    <source>
        <dbReference type="EMBL" id="KAK3800283.1"/>
    </source>
</evidence>